<feature type="compositionally biased region" description="Basic residues" evidence="3">
    <location>
        <begin position="72"/>
        <end position="81"/>
    </location>
</feature>
<sequence length="421" mass="45031">MSNKKVINGLAARARRGSPRAAPHRPQGSDHADHRARSRPSDRGQPARRPAPPLRGRGGPGAGLHAAGRAAVPRRPRHRDRAGRQGRGGMARRRARPQPLPGLTRTGRPGFRRFLRSSGRPVFWAGRFRPPGLSALRSSGCLGQHAPAGAASRILLARQAGSVQHRRGMDRQGRTRLDPARGATGAAGTLPLARCWAGMTLTRALIARRLPPRRSPARPPPTLPETLLRAGLRGALCGRAAGEPLRVFTYGSLMWQREVAPGAEAAPARLRGFARRWCLRDIHNRGVPEAPGLTLGLEAAPDACSEGMLLTLPDEAALWPVWQHEMPPGFYRAAWVTVVPLPQGRPVRALTFLADAAHPLHAGALPEAAQARILARAVGPQGPDADYLLSAQETLRAAGLEDALLDRLCGCVGRLLADAPA</sequence>
<dbReference type="Pfam" id="PF04752">
    <property type="entry name" value="ChaC"/>
    <property type="match status" value="1"/>
</dbReference>
<dbReference type="Proteomes" id="UP000295023">
    <property type="component" value="Unassembled WGS sequence"/>
</dbReference>
<feature type="region of interest" description="Disordered" evidence="3">
    <location>
        <begin position="1"/>
        <end position="113"/>
    </location>
</feature>
<dbReference type="OrthoDB" id="9795692at2"/>
<evidence type="ECO:0000313" key="5">
    <source>
        <dbReference type="Proteomes" id="UP000295023"/>
    </source>
</evidence>
<keyword evidence="5" id="KW-1185">Reference proteome</keyword>
<proteinExistence type="predicted"/>
<dbReference type="GO" id="GO:0061928">
    <property type="term" value="F:glutathione specific gamma-glutamylcyclotransferase activity"/>
    <property type="evidence" value="ECO:0007669"/>
    <property type="project" value="UniProtKB-EC"/>
</dbReference>
<dbReference type="InterPro" id="IPR036568">
    <property type="entry name" value="GGCT-like_sf"/>
</dbReference>
<dbReference type="GO" id="GO:0005737">
    <property type="term" value="C:cytoplasm"/>
    <property type="evidence" value="ECO:0007669"/>
    <property type="project" value="TreeGrafter"/>
</dbReference>
<dbReference type="SUPFAM" id="SSF110857">
    <property type="entry name" value="Gamma-glutamyl cyclotransferase-like"/>
    <property type="match status" value="1"/>
</dbReference>
<accession>A0A4R4DTY4</accession>
<dbReference type="InterPro" id="IPR006840">
    <property type="entry name" value="ChaC"/>
</dbReference>
<feature type="region of interest" description="Disordered" evidence="3">
    <location>
        <begin position="162"/>
        <end position="183"/>
    </location>
</feature>
<evidence type="ECO:0000256" key="2">
    <source>
        <dbReference type="ARBA" id="ARBA00023239"/>
    </source>
</evidence>
<dbReference type="GO" id="GO:0006751">
    <property type="term" value="P:glutathione catabolic process"/>
    <property type="evidence" value="ECO:0007669"/>
    <property type="project" value="InterPro"/>
</dbReference>
<feature type="compositionally biased region" description="Basic and acidic residues" evidence="3">
    <location>
        <begin position="27"/>
        <end position="42"/>
    </location>
</feature>
<name>A0A4R4DTY4_9PROT</name>
<evidence type="ECO:0000256" key="3">
    <source>
        <dbReference type="SAM" id="MobiDB-lite"/>
    </source>
</evidence>
<organism evidence="4 5">
    <name type="scientific">Roseicella aquatilis</name>
    <dbReference type="NCBI Taxonomy" id="2527868"/>
    <lineage>
        <taxon>Bacteria</taxon>
        <taxon>Pseudomonadati</taxon>
        <taxon>Pseudomonadota</taxon>
        <taxon>Alphaproteobacteria</taxon>
        <taxon>Acetobacterales</taxon>
        <taxon>Roseomonadaceae</taxon>
        <taxon>Roseicella</taxon>
    </lineage>
</organism>
<dbReference type="PANTHER" id="PTHR12192">
    <property type="entry name" value="CATION TRANSPORT PROTEIN CHAC-RELATED"/>
    <property type="match status" value="1"/>
</dbReference>
<dbReference type="Gene3D" id="3.10.490.10">
    <property type="entry name" value="Gamma-glutamyl cyclotransferase-like"/>
    <property type="match status" value="1"/>
</dbReference>
<dbReference type="AlphaFoldDB" id="A0A4R4DTY4"/>
<protein>
    <recommendedName>
        <fullName evidence="1">glutathione-specific gamma-glutamylcyclotransferase</fullName>
        <ecNumber evidence="1">4.3.2.7</ecNumber>
    </recommendedName>
</protein>
<dbReference type="InterPro" id="IPR013024">
    <property type="entry name" value="GGCT-like"/>
</dbReference>
<dbReference type="EC" id="4.3.2.7" evidence="1"/>
<dbReference type="EMBL" id="SKBM01000003">
    <property type="protein sequence ID" value="TCZ65305.1"/>
    <property type="molecule type" value="Genomic_DNA"/>
</dbReference>
<gene>
    <name evidence="4" type="ORF">EXY23_03775</name>
</gene>
<comment type="caution">
    <text evidence="4">The sequence shown here is derived from an EMBL/GenBank/DDBJ whole genome shotgun (WGS) entry which is preliminary data.</text>
</comment>
<evidence type="ECO:0000313" key="4">
    <source>
        <dbReference type="EMBL" id="TCZ65305.1"/>
    </source>
</evidence>
<evidence type="ECO:0000256" key="1">
    <source>
        <dbReference type="ARBA" id="ARBA00012344"/>
    </source>
</evidence>
<dbReference type="CDD" id="cd06661">
    <property type="entry name" value="GGCT_like"/>
    <property type="match status" value="1"/>
</dbReference>
<reference evidence="4 5" key="1">
    <citation type="submission" date="2019-03" db="EMBL/GenBank/DDBJ databases">
        <title>Paracraurococcus aquatilis NE82 genome sequence.</title>
        <authorList>
            <person name="Zhao Y."/>
            <person name="Du Z."/>
        </authorList>
    </citation>
    <scope>NUCLEOTIDE SEQUENCE [LARGE SCALE GENOMIC DNA]</scope>
    <source>
        <strain evidence="4 5">NE82</strain>
    </source>
</reference>
<keyword evidence="2" id="KW-0456">Lyase</keyword>
<feature type="compositionally biased region" description="Basic and acidic residues" evidence="3">
    <location>
        <begin position="167"/>
        <end position="179"/>
    </location>
</feature>
<dbReference type="PANTHER" id="PTHR12192:SF2">
    <property type="entry name" value="GLUTATHIONE-SPECIFIC GAMMA-GLUTAMYLCYCLOTRANSFERASE 2"/>
    <property type="match status" value="1"/>
</dbReference>